<gene>
    <name evidence="3" type="ORF">LSALG_LOCUS42327</name>
</gene>
<organism evidence="3 4">
    <name type="scientific">Lactuca saligna</name>
    <name type="common">Willowleaf lettuce</name>
    <dbReference type="NCBI Taxonomy" id="75948"/>
    <lineage>
        <taxon>Eukaryota</taxon>
        <taxon>Viridiplantae</taxon>
        <taxon>Streptophyta</taxon>
        <taxon>Embryophyta</taxon>
        <taxon>Tracheophyta</taxon>
        <taxon>Spermatophyta</taxon>
        <taxon>Magnoliopsida</taxon>
        <taxon>eudicotyledons</taxon>
        <taxon>Gunneridae</taxon>
        <taxon>Pentapetalae</taxon>
        <taxon>asterids</taxon>
        <taxon>campanulids</taxon>
        <taxon>Asterales</taxon>
        <taxon>Asteraceae</taxon>
        <taxon>Cichorioideae</taxon>
        <taxon>Cichorieae</taxon>
        <taxon>Lactucinae</taxon>
        <taxon>Lactuca</taxon>
    </lineage>
</organism>
<evidence type="ECO:0000313" key="3">
    <source>
        <dbReference type="EMBL" id="CAI9303915.1"/>
    </source>
</evidence>
<dbReference type="PANTHER" id="PTHR11538:SF64">
    <property type="entry name" value="25S RRNA (URIDINE-N(3))-METHYLTRANSFERASE BMT5-LIKE DOMAIN-CONTAINING PROTEIN"/>
    <property type="match status" value="1"/>
</dbReference>
<dbReference type="GO" id="GO:0005737">
    <property type="term" value="C:cytoplasm"/>
    <property type="evidence" value="ECO:0007669"/>
    <property type="project" value="TreeGrafter"/>
</dbReference>
<feature type="domain" description="25S rRNA (uridine-N(3))-methyltransferase BMT5-like" evidence="2">
    <location>
        <begin position="21"/>
        <end position="185"/>
    </location>
</feature>
<dbReference type="GO" id="GO:0070475">
    <property type="term" value="P:rRNA base methylation"/>
    <property type="evidence" value="ECO:0007669"/>
    <property type="project" value="InterPro"/>
</dbReference>
<accession>A0AA36A3I7</accession>
<dbReference type="GO" id="GO:0070042">
    <property type="term" value="F:rRNA (uridine-N3-)-methyltransferase activity"/>
    <property type="evidence" value="ECO:0007669"/>
    <property type="project" value="InterPro"/>
</dbReference>
<reference evidence="3" key="1">
    <citation type="submission" date="2023-04" db="EMBL/GenBank/DDBJ databases">
        <authorList>
            <person name="Vijverberg K."/>
            <person name="Xiong W."/>
            <person name="Schranz E."/>
        </authorList>
    </citation>
    <scope>NUCLEOTIDE SEQUENCE</scope>
</reference>
<sequence length="535" mass="62606">MNTSNRKETWIDCYNSSQKILLVGECDFSFSACLARAFRTAKNMVPTSYLDEDWLVETLWTRVPHLEELERLGCLLLYEVDVYKMHTHPILKKMKFDSILFNFPHAGHYDYLRESDQELIQELVGAYFRSASKMLSKGGEVYIRHRDDPPYYRWDVISLAAEAGLKLKEKVLFDKSMYPGYHHKRGGGINTNKTFPIGYAFTFQFVLDLPKVDDPHLKSYEEVQVLEAHDKEVCVLEMKDRVHGDEVHISEMKGQVHGDETHAMKIKDQVHEDPHDVQSLEMKDQVHDHLENDGITNHGDEVHVLKMKGQVHGDDQVHASNMKDDQDYGHEGHVSHTRGQVHDESVKTDHYDEILMEMKDDVDDYDNDINAFEMKGIVNEQHEKTSDQFLDVYVLKMEDEIHDYEHHMKNDEVNVDLDVHVLEMKDQDYGDEVHVSHMKHQVYDQNPKNDEIPDHDDEVDVSEMKYEVEEDGVHVLEMKDKEKNDQVHDVLEMNDDIHNHVHEHNVKNDEVNVDLVVYVLERMNLVEEQHTKDDN</sequence>
<dbReference type="InterPro" id="IPR019446">
    <property type="entry name" value="BMT5-like"/>
</dbReference>
<keyword evidence="4" id="KW-1185">Reference proteome</keyword>
<evidence type="ECO:0000313" key="4">
    <source>
        <dbReference type="Proteomes" id="UP001177003"/>
    </source>
</evidence>
<dbReference type="PANTHER" id="PTHR11538">
    <property type="entry name" value="PHENYLALANYL-TRNA SYNTHETASE"/>
    <property type="match status" value="1"/>
</dbReference>
<dbReference type="Pfam" id="PF10354">
    <property type="entry name" value="BMT5-like"/>
    <property type="match status" value="1"/>
</dbReference>
<dbReference type="Proteomes" id="UP001177003">
    <property type="component" value="Chromosome 9"/>
</dbReference>
<proteinExistence type="predicted"/>
<feature type="region of interest" description="Disordered" evidence="1">
    <location>
        <begin position="317"/>
        <end position="344"/>
    </location>
</feature>
<protein>
    <recommendedName>
        <fullName evidence="2">25S rRNA (uridine-N(3))-methyltransferase BMT5-like domain-containing protein</fullName>
    </recommendedName>
</protein>
<dbReference type="EMBL" id="OX465085">
    <property type="protein sequence ID" value="CAI9303915.1"/>
    <property type="molecule type" value="Genomic_DNA"/>
</dbReference>
<evidence type="ECO:0000259" key="2">
    <source>
        <dbReference type="Pfam" id="PF10354"/>
    </source>
</evidence>
<evidence type="ECO:0000256" key="1">
    <source>
        <dbReference type="SAM" id="MobiDB-lite"/>
    </source>
</evidence>
<name>A0AA36A3I7_LACSI</name>
<dbReference type="AlphaFoldDB" id="A0AA36A3I7"/>